<keyword evidence="2" id="KW-1185">Reference proteome</keyword>
<accession>A0ABN1MQD7</accession>
<evidence type="ECO:0000313" key="2">
    <source>
        <dbReference type="Proteomes" id="UP001501126"/>
    </source>
</evidence>
<comment type="caution">
    <text evidence="1">The sequence shown here is derived from an EMBL/GenBank/DDBJ whole genome shotgun (WGS) entry which is preliminary data.</text>
</comment>
<evidence type="ECO:0000313" key="1">
    <source>
        <dbReference type="EMBL" id="GAA0875506.1"/>
    </source>
</evidence>
<sequence length="135" mass="15875">MNRLIQTLKTLFFVVSIFIFTSCVDDYGKHVQADNVTIYYKEPVTKKQASTLLNFWLENQFNGAKPQYMQLRKKDRTIILNLIPSDTNLMRDIPFDVQLVMRDLQSRIDSGVFPDSRFEIRISDNQFNRSVSPFE</sequence>
<name>A0ABN1MQD7_9FLAO</name>
<proteinExistence type="predicted"/>
<dbReference type="RefSeq" id="WP_343787066.1">
    <property type="nucleotide sequence ID" value="NZ_BAAAFH010000011.1"/>
</dbReference>
<dbReference type="Proteomes" id="UP001501126">
    <property type="component" value="Unassembled WGS sequence"/>
</dbReference>
<dbReference type="EMBL" id="BAAAFH010000011">
    <property type="protein sequence ID" value="GAA0875506.1"/>
    <property type="molecule type" value="Genomic_DNA"/>
</dbReference>
<organism evidence="1 2">
    <name type="scientific">Wandonia haliotis</name>
    <dbReference type="NCBI Taxonomy" id="574963"/>
    <lineage>
        <taxon>Bacteria</taxon>
        <taxon>Pseudomonadati</taxon>
        <taxon>Bacteroidota</taxon>
        <taxon>Flavobacteriia</taxon>
        <taxon>Flavobacteriales</taxon>
        <taxon>Crocinitomicaceae</taxon>
        <taxon>Wandonia</taxon>
    </lineage>
</organism>
<protein>
    <submittedName>
        <fullName evidence="1">Uncharacterized protein</fullName>
    </submittedName>
</protein>
<reference evidence="1 2" key="1">
    <citation type="journal article" date="2019" name="Int. J. Syst. Evol. Microbiol.">
        <title>The Global Catalogue of Microorganisms (GCM) 10K type strain sequencing project: providing services to taxonomists for standard genome sequencing and annotation.</title>
        <authorList>
            <consortium name="The Broad Institute Genomics Platform"/>
            <consortium name="The Broad Institute Genome Sequencing Center for Infectious Disease"/>
            <person name="Wu L."/>
            <person name="Ma J."/>
        </authorList>
    </citation>
    <scope>NUCLEOTIDE SEQUENCE [LARGE SCALE GENOMIC DNA]</scope>
    <source>
        <strain evidence="1 2">JCM 16083</strain>
    </source>
</reference>
<dbReference type="PROSITE" id="PS51257">
    <property type="entry name" value="PROKAR_LIPOPROTEIN"/>
    <property type="match status" value="1"/>
</dbReference>
<gene>
    <name evidence="1" type="ORF">GCM10009118_19150</name>
</gene>